<dbReference type="EMBL" id="RAQH01000010">
    <property type="protein sequence ID" value="RKE79760.1"/>
    <property type="molecule type" value="Genomic_DNA"/>
</dbReference>
<dbReference type="EMBL" id="BMCW01000001">
    <property type="protein sequence ID" value="GGG51994.1"/>
    <property type="molecule type" value="Genomic_DNA"/>
</dbReference>
<feature type="transmembrane region" description="Helical" evidence="1">
    <location>
        <begin position="7"/>
        <end position="29"/>
    </location>
</feature>
<evidence type="ECO:0000256" key="1">
    <source>
        <dbReference type="SAM" id="Phobius"/>
    </source>
</evidence>
<protein>
    <recommendedName>
        <fullName evidence="6">DUF3955 domain-containing protein</fullName>
    </recommendedName>
</protein>
<evidence type="ECO:0000313" key="4">
    <source>
        <dbReference type="Proteomes" id="UP000285906"/>
    </source>
</evidence>
<proteinExistence type="predicted"/>
<reference evidence="2" key="4">
    <citation type="submission" date="2024-05" db="EMBL/GenBank/DDBJ databases">
        <authorList>
            <person name="Sun Q."/>
            <person name="Sedlacek I."/>
        </authorList>
    </citation>
    <scope>NUCLEOTIDE SEQUENCE</scope>
    <source>
        <strain evidence="2">CCM 8490</strain>
    </source>
</reference>
<feature type="transmembrane region" description="Helical" evidence="1">
    <location>
        <begin position="49"/>
        <end position="69"/>
    </location>
</feature>
<comment type="caution">
    <text evidence="3">The sequence shown here is derived from an EMBL/GenBank/DDBJ whole genome shotgun (WGS) entry which is preliminary data.</text>
</comment>
<reference evidence="5" key="3">
    <citation type="journal article" date="2019" name="Int. J. Syst. Evol. Microbiol.">
        <title>The Global Catalogue of Microorganisms (GCM) 10K type strain sequencing project: providing services to taxonomists for standard genome sequencing and annotation.</title>
        <authorList>
            <consortium name="The Broad Institute Genomics Platform"/>
            <consortium name="The Broad Institute Genome Sequencing Center for Infectious Disease"/>
            <person name="Wu L."/>
            <person name="Ma J."/>
        </authorList>
    </citation>
    <scope>NUCLEOTIDE SEQUENCE [LARGE SCALE GENOMIC DNA]</scope>
    <source>
        <strain evidence="5">CCM 8490</strain>
    </source>
</reference>
<keyword evidence="1" id="KW-1133">Transmembrane helix</keyword>
<sequence length="74" mass="8324">MNYKKILLLSILLIILSVIMFLTGIGLFAYKGNQVDPLIVKLGEISFVFWIPTLVLGILLFFISIVLLGRNKSK</sequence>
<keyword evidence="1" id="KW-0812">Transmembrane</keyword>
<evidence type="ECO:0000313" key="3">
    <source>
        <dbReference type="EMBL" id="RKE79760.1"/>
    </source>
</evidence>
<name>A0A420CMX6_9FLAO</name>
<keyword evidence="5" id="KW-1185">Reference proteome</keyword>
<evidence type="ECO:0000313" key="5">
    <source>
        <dbReference type="Proteomes" id="UP000658202"/>
    </source>
</evidence>
<dbReference type="Proteomes" id="UP000285906">
    <property type="component" value="Unassembled WGS sequence"/>
</dbReference>
<dbReference type="Proteomes" id="UP000658202">
    <property type="component" value="Unassembled WGS sequence"/>
</dbReference>
<reference evidence="2" key="1">
    <citation type="journal article" date="2014" name="Int. J. Syst. Evol. Microbiol.">
        <title>Complete genome of a new Firmicutes species belonging to the dominant human colonic microbiota ('Ruminococcus bicirculans') reveals two chromosomes and a selective capacity to utilize plant glucans.</title>
        <authorList>
            <consortium name="NISC Comparative Sequencing Program"/>
            <person name="Wegmann U."/>
            <person name="Louis P."/>
            <person name="Goesmann A."/>
            <person name="Henrissat B."/>
            <person name="Duncan S.H."/>
            <person name="Flint H.J."/>
        </authorList>
    </citation>
    <scope>NUCLEOTIDE SEQUENCE</scope>
    <source>
        <strain evidence="2">CCM 8490</strain>
    </source>
</reference>
<gene>
    <name evidence="3" type="ORF">BXY58_3132</name>
    <name evidence="2" type="ORF">GCM10007332_12060</name>
</gene>
<accession>A0A420CMX6</accession>
<organism evidence="3 4">
    <name type="scientific">Epilithonimonas arachidiradicis</name>
    <dbReference type="NCBI Taxonomy" id="1617282"/>
    <lineage>
        <taxon>Bacteria</taxon>
        <taxon>Pseudomonadati</taxon>
        <taxon>Bacteroidota</taxon>
        <taxon>Flavobacteriia</taxon>
        <taxon>Flavobacteriales</taxon>
        <taxon>Weeksellaceae</taxon>
        <taxon>Chryseobacterium group</taxon>
        <taxon>Epilithonimonas</taxon>
    </lineage>
</organism>
<evidence type="ECO:0000313" key="2">
    <source>
        <dbReference type="EMBL" id="GGG51994.1"/>
    </source>
</evidence>
<evidence type="ECO:0008006" key="6">
    <source>
        <dbReference type="Google" id="ProtNLM"/>
    </source>
</evidence>
<keyword evidence="1" id="KW-0472">Membrane</keyword>
<reference evidence="3 4" key="2">
    <citation type="submission" date="2018-09" db="EMBL/GenBank/DDBJ databases">
        <title>Genomic Encyclopedia of Archaeal and Bacterial Type Strains, Phase II (KMG-II): from individual species to whole genera.</title>
        <authorList>
            <person name="Goeker M."/>
        </authorList>
    </citation>
    <scope>NUCLEOTIDE SEQUENCE [LARGE SCALE GENOMIC DNA]</scope>
    <source>
        <strain evidence="3 4">DSM 27620</strain>
    </source>
</reference>
<dbReference type="AlphaFoldDB" id="A0A420CMX6"/>